<dbReference type="InterPro" id="IPR033469">
    <property type="entry name" value="CYTH-like_dom_sf"/>
</dbReference>
<dbReference type="InterPro" id="IPR038186">
    <property type="entry name" value="CHAD_dom_sf"/>
</dbReference>
<dbReference type="SMART" id="SM01118">
    <property type="entry name" value="CYTH"/>
    <property type="match status" value="1"/>
</dbReference>
<sequence>MSATEHREIERKYDVEAGAALPSLVTLPGVDRVEQRPPVELDAIYLDTDDLALARARITLRRRTGGGDEGWHLKLPARKDVRRELHAPLGDPPTGEDGQEDLTRLEVAADLLPHVLAHTRGRALTPVVRLTNQRVTTELYAGDEARTFLAEVCSDTVTATPLRAGVDPSAWSEWEVELVDGPVPLLDAVERVLLAGGAHPAAGPSKLARALGHLAPPPPAVHTVPKKPTAGQVMMAALQTTVERLKAEDAGARTGAPDAVHQMRVATRRLRTLLSTYGPLLDDELTTHLRTELKVLADTLGGARDAEVLRERLLALVETQPSQAVLGPVADRIDTELGKDYERAMTRLRRGLEHERYYALLDELDALVTAPQTTPLADDPARLVVPRLLGRDWRRMRRAVRQASAIDDPARAETALHEVRKAAKRLRYAAESTTVVLGLRGKQLGKSSENLAEVLGEHQDSAITQEALRDLGLRAQRHGENAFTYGRLQGIEEALQGELASKDYRKAVGKVAKRRLKGWKQV</sequence>
<dbReference type="Proteomes" id="UP001521931">
    <property type="component" value="Unassembled WGS sequence"/>
</dbReference>
<dbReference type="Gene3D" id="1.40.20.10">
    <property type="entry name" value="CHAD domain"/>
    <property type="match status" value="1"/>
</dbReference>
<proteinExistence type="predicted"/>
<organism evidence="3 4">
    <name type="scientific">Arsenicicoccus bolidensis</name>
    <dbReference type="NCBI Taxonomy" id="229480"/>
    <lineage>
        <taxon>Bacteria</taxon>
        <taxon>Bacillati</taxon>
        <taxon>Actinomycetota</taxon>
        <taxon>Actinomycetes</taxon>
        <taxon>Micrococcales</taxon>
        <taxon>Intrasporangiaceae</taxon>
        <taxon>Arsenicicoccus</taxon>
    </lineage>
</organism>
<dbReference type="SMART" id="SM00880">
    <property type="entry name" value="CHAD"/>
    <property type="match status" value="1"/>
</dbReference>
<evidence type="ECO:0000313" key="4">
    <source>
        <dbReference type="Proteomes" id="UP001521931"/>
    </source>
</evidence>
<feature type="domain" description="CYTH" evidence="1">
    <location>
        <begin position="6"/>
        <end position="217"/>
    </location>
</feature>
<name>A0ABS9PYP7_9MICO</name>
<reference evidence="3 4" key="1">
    <citation type="submission" date="2022-02" db="EMBL/GenBank/DDBJ databases">
        <title>Uncovering new skin microbiome diversity through culturing and metagenomics.</title>
        <authorList>
            <person name="Conlan S."/>
            <person name="Deming C."/>
            <person name="Nisc Comparative Sequencing Program N."/>
            <person name="Segre J.A."/>
        </authorList>
    </citation>
    <scope>NUCLEOTIDE SEQUENCE [LARGE SCALE GENOMIC DNA]</scope>
    <source>
        <strain evidence="3 4">ACRQZ</strain>
    </source>
</reference>
<keyword evidence="4" id="KW-1185">Reference proteome</keyword>
<evidence type="ECO:0000259" key="2">
    <source>
        <dbReference type="PROSITE" id="PS51708"/>
    </source>
</evidence>
<protein>
    <submittedName>
        <fullName evidence="3">CYTH and CHAD domain-containing protein</fullName>
    </submittedName>
</protein>
<feature type="domain" description="CHAD" evidence="2">
    <location>
        <begin position="227"/>
        <end position="517"/>
    </location>
</feature>
<accession>A0ABS9PYP7</accession>
<dbReference type="InterPro" id="IPR023577">
    <property type="entry name" value="CYTH_domain"/>
</dbReference>
<dbReference type="RefSeq" id="WP_239261919.1">
    <property type="nucleotide sequence ID" value="NZ_JAKRCV010000004.1"/>
</dbReference>
<dbReference type="CDD" id="cd07374">
    <property type="entry name" value="CYTH-like_Pase"/>
    <property type="match status" value="1"/>
</dbReference>
<dbReference type="Gene3D" id="2.40.320.10">
    <property type="entry name" value="Hypothetical Protein Pfu-838710-001"/>
    <property type="match status" value="1"/>
</dbReference>
<dbReference type="InterPro" id="IPR007899">
    <property type="entry name" value="CHAD_dom"/>
</dbReference>
<dbReference type="EMBL" id="JAKRCV010000004">
    <property type="protein sequence ID" value="MCG7320736.1"/>
    <property type="molecule type" value="Genomic_DNA"/>
</dbReference>
<gene>
    <name evidence="3" type="ORF">MHL29_02345</name>
</gene>
<comment type="caution">
    <text evidence="3">The sequence shown here is derived from an EMBL/GenBank/DDBJ whole genome shotgun (WGS) entry which is preliminary data.</text>
</comment>
<dbReference type="Pfam" id="PF05235">
    <property type="entry name" value="CHAD"/>
    <property type="match status" value="1"/>
</dbReference>
<dbReference type="SUPFAM" id="SSF55154">
    <property type="entry name" value="CYTH-like phosphatases"/>
    <property type="match status" value="1"/>
</dbReference>
<dbReference type="PROSITE" id="PS51707">
    <property type="entry name" value="CYTH"/>
    <property type="match status" value="1"/>
</dbReference>
<evidence type="ECO:0000313" key="3">
    <source>
        <dbReference type="EMBL" id="MCG7320736.1"/>
    </source>
</evidence>
<dbReference type="PANTHER" id="PTHR39339:SF1">
    <property type="entry name" value="CHAD DOMAIN-CONTAINING PROTEIN"/>
    <property type="match status" value="1"/>
</dbReference>
<dbReference type="Pfam" id="PF01928">
    <property type="entry name" value="CYTH"/>
    <property type="match status" value="1"/>
</dbReference>
<evidence type="ECO:0000259" key="1">
    <source>
        <dbReference type="PROSITE" id="PS51707"/>
    </source>
</evidence>
<dbReference type="PANTHER" id="PTHR39339">
    <property type="entry name" value="SLR1444 PROTEIN"/>
    <property type="match status" value="1"/>
</dbReference>
<dbReference type="PROSITE" id="PS51708">
    <property type="entry name" value="CHAD"/>
    <property type="match status" value="1"/>
</dbReference>